<feature type="domain" description="CR-type" evidence="9">
    <location>
        <begin position="145"/>
        <end position="224"/>
    </location>
</feature>
<evidence type="ECO:0000256" key="7">
    <source>
        <dbReference type="PROSITE-ProRule" id="PRU00546"/>
    </source>
</evidence>
<dbReference type="SMART" id="SM00271">
    <property type="entry name" value="DnaJ"/>
    <property type="match status" value="1"/>
</dbReference>
<evidence type="ECO:0000259" key="9">
    <source>
        <dbReference type="PROSITE" id="PS51188"/>
    </source>
</evidence>
<dbReference type="GO" id="GO:0006260">
    <property type="term" value="P:DNA replication"/>
    <property type="evidence" value="ECO:0007669"/>
    <property type="project" value="UniProtKB-KW"/>
</dbReference>
<dbReference type="InterPro" id="IPR012724">
    <property type="entry name" value="DnaJ"/>
</dbReference>
<dbReference type="Pfam" id="PF01556">
    <property type="entry name" value="DnaJ_C"/>
    <property type="match status" value="1"/>
</dbReference>
<dbReference type="InterPro" id="IPR008971">
    <property type="entry name" value="HSP40/DnaJ_pept-bd"/>
</dbReference>
<dbReference type="Proteomes" id="UP000176444">
    <property type="component" value="Unassembled WGS sequence"/>
</dbReference>
<keyword evidence="1 6" id="KW-0479">Metal-binding</keyword>
<keyword evidence="6" id="KW-0963">Cytoplasm</keyword>
<dbReference type="PANTHER" id="PTHR43096:SF52">
    <property type="entry name" value="DNAJ HOMOLOG 1, MITOCHONDRIAL-RELATED"/>
    <property type="match status" value="1"/>
</dbReference>
<comment type="function">
    <text evidence="6">Participates actively in the response to hyperosmotic and heat shock by preventing the aggregation of stress-denatured proteins and by disaggregating proteins, also in an autonomous, DnaK-independent fashion. Unfolded proteins bind initially to DnaJ; upon interaction with the DnaJ-bound protein, DnaK hydrolyzes its bound ATP, resulting in the formation of a stable complex. GrpE releases ADP from DnaK; ATP binding to DnaK triggers the release of the substrate protein, thus completing the reaction cycle. Several rounds of ATP-dependent interactions between DnaJ, DnaK and GrpE are required for fully efficient folding. Also involved, together with DnaK and GrpE, in the DNA replication of plasmids through activation of initiation proteins.</text>
</comment>
<feature type="binding site" evidence="6">
    <location>
        <position position="175"/>
    </location>
    <ligand>
        <name>Zn(2+)</name>
        <dbReference type="ChEBI" id="CHEBI:29105"/>
        <label>2</label>
    </ligand>
</feature>
<dbReference type="GO" id="GO:0005524">
    <property type="term" value="F:ATP binding"/>
    <property type="evidence" value="ECO:0007669"/>
    <property type="project" value="InterPro"/>
</dbReference>
<dbReference type="GO" id="GO:0005737">
    <property type="term" value="C:cytoplasm"/>
    <property type="evidence" value="ECO:0007669"/>
    <property type="project" value="UniProtKB-SubCell"/>
</dbReference>
<dbReference type="InterPro" id="IPR036869">
    <property type="entry name" value="J_dom_sf"/>
</dbReference>
<feature type="zinc finger region" description="CR-type" evidence="7">
    <location>
        <begin position="145"/>
        <end position="224"/>
    </location>
</feature>
<name>A0A1F4UT79_UNCKA</name>
<feature type="binding site" evidence="6">
    <location>
        <position position="161"/>
    </location>
    <ligand>
        <name>Zn(2+)</name>
        <dbReference type="ChEBI" id="CHEBI:29105"/>
        <label>1</label>
    </ligand>
</feature>
<dbReference type="NCBIfam" id="TIGR02349">
    <property type="entry name" value="DnaJ_bact"/>
    <property type="match status" value="1"/>
</dbReference>
<dbReference type="CDD" id="cd10719">
    <property type="entry name" value="DnaJ_zf"/>
    <property type="match status" value="1"/>
</dbReference>
<reference evidence="10 11" key="1">
    <citation type="journal article" date="2016" name="Nat. Commun.">
        <title>Thousands of microbial genomes shed light on interconnected biogeochemical processes in an aquifer system.</title>
        <authorList>
            <person name="Anantharaman K."/>
            <person name="Brown C.T."/>
            <person name="Hug L.A."/>
            <person name="Sharon I."/>
            <person name="Castelle C.J."/>
            <person name="Probst A.J."/>
            <person name="Thomas B.C."/>
            <person name="Singh A."/>
            <person name="Wilkins M.J."/>
            <person name="Karaoz U."/>
            <person name="Brodie E.L."/>
            <person name="Williams K.H."/>
            <person name="Hubbard S.S."/>
            <person name="Banfield J.F."/>
        </authorList>
    </citation>
    <scope>NUCLEOTIDE SEQUENCE [LARGE SCALE GENOMIC DNA]</scope>
</reference>
<dbReference type="CDD" id="cd10747">
    <property type="entry name" value="DnaJ_C"/>
    <property type="match status" value="1"/>
</dbReference>
<gene>
    <name evidence="6" type="primary">dnaJ</name>
    <name evidence="10" type="ORF">A2713_00645</name>
</gene>
<evidence type="ECO:0000313" key="11">
    <source>
        <dbReference type="Proteomes" id="UP000176444"/>
    </source>
</evidence>
<dbReference type="GO" id="GO:0051082">
    <property type="term" value="F:unfolded protein binding"/>
    <property type="evidence" value="ECO:0007669"/>
    <property type="project" value="UniProtKB-UniRule"/>
</dbReference>
<comment type="subunit">
    <text evidence="6">Homodimer.</text>
</comment>
<dbReference type="HAMAP" id="MF_01152">
    <property type="entry name" value="DnaJ"/>
    <property type="match status" value="1"/>
</dbReference>
<dbReference type="InterPro" id="IPR001305">
    <property type="entry name" value="HSP_DnaJ_Cys-rich_dom"/>
</dbReference>
<evidence type="ECO:0000256" key="4">
    <source>
        <dbReference type="ARBA" id="ARBA00022833"/>
    </source>
</evidence>
<dbReference type="Pfam" id="PF00684">
    <property type="entry name" value="DnaJ_CXXCXGXG"/>
    <property type="match status" value="1"/>
</dbReference>
<organism evidence="10 11">
    <name type="scientific">candidate division WWE3 bacterium RIFCSPHIGHO2_01_FULL_35_17</name>
    <dbReference type="NCBI Taxonomy" id="1802614"/>
    <lineage>
        <taxon>Bacteria</taxon>
        <taxon>Katanobacteria</taxon>
    </lineage>
</organism>
<dbReference type="InterPro" id="IPR001623">
    <property type="entry name" value="DnaJ_domain"/>
</dbReference>
<comment type="subcellular location">
    <subcellularLocation>
        <location evidence="6">Cytoplasm</location>
    </subcellularLocation>
</comment>
<dbReference type="AlphaFoldDB" id="A0A1F4UT79"/>
<dbReference type="CDD" id="cd06257">
    <property type="entry name" value="DnaJ"/>
    <property type="match status" value="1"/>
</dbReference>
<feature type="binding site" evidence="6">
    <location>
        <position position="215"/>
    </location>
    <ligand>
        <name>Zn(2+)</name>
        <dbReference type="ChEBI" id="CHEBI:29105"/>
        <label>1</label>
    </ligand>
</feature>
<dbReference type="Gene3D" id="2.60.260.20">
    <property type="entry name" value="Urease metallochaperone UreE, N-terminal domain"/>
    <property type="match status" value="2"/>
</dbReference>
<keyword evidence="3 6" id="KW-0863">Zinc-finger</keyword>
<comment type="caution">
    <text evidence="6">Lacks conserved residue(s) required for the propagation of feature annotation.</text>
</comment>
<dbReference type="Gene3D" id="2.10.230.10">
    <property type="entry name" value="Heat shock protein DnaJ, cysteine-rich domain"/>
    <property type="match status" value="1"/>
</dbReference>
<dbReference type="SUPFAM" id="SSF46565">
    <property type="entry name" value="Chaperone J-domain"/>
    <property type="match status" value="1"/>
</dbReference>
<keyword evidence="6" id="KW-0235">DNA replication</keyword>
<dbReference type="GO" id="GO:0008270">
    <property type="term" value="F:zinc ion binding"/>
    <property type="evidence" value="ECO:0007669"/>
    <property type="project" value="UniProtKB-UniRule"/>
</dbReference>
<sequence>MPKDYYQILGVLKNASEEEIKKNYRQLALKYHPDKAPESHKKEYEEKFKEISKAYHVLSDKEKRAQYDQFGQTFEGAPFSRGFGEQDFSSFYDAFGGRDIFEDFGFSRIFEEMFGFRRGRAKPAAKYGQDIQIDLEIDLEDAFHGLKKEVELQKMVVCPECQGRGGESLKKCSVCQGSGYEQVRSQSFFGILLRQKVCSNCRGRGERPEKICFKCKSEGRIKDIKTIKANIPAGIDNEQTLKLTGLGEAGPFGGEAGDLYIAIHIRPHKYFRRRDDNLYCNLDIGFTQAALGDKIKIPAIDNEMKIKIPAGIQPGEMIKLKGHGMPRLYSRGRGDMIVKIQVVVPKNLSRRQKQLIEELANEK</sequence>
<dbReference type="SUPFAM" id="SSF57938">
    <property type="entry name" value="DnaJ/Hsp40 cysteine-rich domain"/>
    <property type="match status" value="1"/>
</dbReference>
<dbReference type="NCBIfam" id="NF008035">
    <property type="entry name" value="PRK10767.1"/>
    <property type="match status" value="1"/>
</dbReference>
<dbReference type="GO" id="GO:0031072">
    <property type="term" value="F:heat shock protein binding"/>
    <property type="evidence" value="ECO:0007669"/>
    <property type="project" value="InterPro"/>
</dbReference>
<protein>
    <recommendedName>
        <fullName evidence="6">Chaperone protein DnaJ</fullName>
    </recommendedName>
</protein>
<feature type="binding site" evidence="6">
    <location>
        <position position="198"/>
    </location>
    <ligand>
        <name>Zn(2+)</name>
        <dbReference type="ChEBI" id="CHEBI:29105"/>
        <label>2</label>
    </ligand>
</feature>
<dbReference type="GO" id="GO:0009408">
    <property type="term" value="P:response to heat"/>
    <property type="evidence" value="ECO:0007669"/>
    <property type="project" value="InterPro"/>
</dbReference>
<proteinExistence type="inferred from homology"/>
<dbReference type="SUPFAM" id="SSF49493">
    <property type="entry name" value="HSP40/DnaJ peptide-binding domain"/>
    <property type="match status" value="2"/>
</dbReference>
<dbReference type="PROSITE" id="PS50076">
    <property type="entry name" value="DNAJ_2"/>
    <property type="match status" value="1"/>
</dbReference>
<feature type="binding site" evidence="6">
    <location>
        <position position="158"/>
    </location>
    <ligand>
        <name>Zn(2+)</name>
        <dbReference type="ChEBI" id="CHEBI:29105"/>
        <label>1</label>
    </ligand>
</feature>
<evidence type="ECO:0000313" key="10">
    <source>
        <dbReference type="EMBL" id="OGC48010.1"/>
    </source>
</evidence>
<evidence type="ECO:0000256" key="2">
    <source>
        <dbReference type="ARBA" id="ARBA00022737"/>
    </source>
</evidence>
<evidence type="ECO:0000256" key="5">
    <source>
        <dbReference type="ARBA" id="ARBA00023186"/>
    </source>
</evidence>
<comment type="cofactor">
    <cofactor evidence="6">
        <name>Zn(2+)</name>
        <dbReference type="ChEBI" id="CHEBI:29105"/>
    </cofactor>
    <text evidence="6">Binds 2 Zn(2+) ions per monomer.</text>
</comment>
<dbReference type="InterPro" id="IPR036410">
    <property type="entry name" value="HSP_DnaJ_Cys-rich_dom_sf"/>
</dbReference>
<dbReference type="Gene3D" id="1.10.287.110">
    <property type="entry name" value="DnaJ domain"/>
    <property type="match status" value="1"/>
</dbReference>
<dbReference type="FunFam" id="2.60.260.20:FF:000005">
    <property type="entry name" value="Chaperone protein dnaJ 1, mitochondrial"/>
    <property type="match status" value="1"/>
</dbReference>
<evidence type="ECO:0000256" key="6">
    <source>
        <dbReference type="HAMAP-Rule" id="MF_01152"/>
    </source>
</evidence>
<accession>A0A1F4UT79</accession>
<feature type="binding site" evidence="6">
    <location>
        <position position="201"/>
    </location>
    <ligand>
        <name>Zn(2+)</name>
        <dbReference type="ChEBI" id="CHEBI:29105"/>
        <label>2</label>
    </ligand>
</feature>
<dbReference type="InterPro" id="IPR002939">
    <property type="entry name" value="DnaJ_C"/>
</dbReference>
<keyword evidence="5 6" id="KW-0143">Chaperone</keyword>
<keyword evidence="6" id="KW-0346">Stress response</keyword>
<comment type="domain">
    <text evidence="6">The J domain is necessary and sufficient to stimulate DnaK ATPase activity. Zinc center 1 plays an important role in the autonomous, DnaK-independent chaperone activity of DnaJ. Zinc center 2 is essential for interaction with DnaK and for DnaJ activity.</text>
</comment>
<evidence type="ECO:0000256" key="3">
    <source>
        <dbReference type="ARBA" id="ARBA00022771"/>
    </source>
</evidence>
<feature type="domain" description="J" evidence="8">
    <location>
        <begin position="4"/>
        <end position="71"/>
    </location>
</feature>
<dbReference type="PANTHER" id="PTHR43096">
    <property type="entry name" value="DNAJ HOMOLOG 1, MITOCHONDRIAL-RELATED"/>
    <property type="match status" value="1"/>
</dbReference>
<evidence type="ECO:0000256" key="1">
    <source>
        <dbReference type="ARBA" id="ARBA00022723"/>
    </source>
</evidence>
<dbReference type="Pfam" id="PF00226">
    <property type="entry name" value="DnaJ"/>
    <property type="match status" value="1"/>
</dbReference>
<keyword evidence="4 6" id="KW-0862">Zinc</keyword>
<dbReference type="EMBL" id="MEUX01000003">
    <property type="protein sequence ID" value="OGC48010.1"/>
    <property type="molecule type" value="Genomic_DNA"/>
</dbReference>
<evidence type="ECO:0000259" key="8">
    <source>
        <dbReference type="PROSITE" id="PS50076"/>
    </source>
</evidence>
<keyword evidence="2 6" id="KW-0677">Repeat</keyword>
<comment type="caution">
    <text evidence="10">The sequence shown here is derived from an EMBL/GenBank/DDBJ whole genome shotgun (WGS) entry which is preliminary data.</text>
</comment>
<comment type="similarity">
    <text evidence="6">Belongs to the DnaJ family.</text>
</comment>
<dbReference type="PRINTS" id="PR00625">
    <property type="entry name" value="JDOMAIN"/>
</dbReference>
<feature type="binding site" evidence="6">
    <location>
        <position position="172"/>
    </location>
    <ligand>
        <name>Zn(2+)</name>
        <dbReference type="ChEBI" id="CHEBI:29105"/>
        <label>2</label>
    </ligand>
</feature>
<dbReference type="GO" id="GO:0042026">
    <property type="term" value="P:protein refolding"/>
    <property type="evidence" value="ECO:0007669"/>
    <property type="project" value="TreeGrafter"/>
</dbReference>
<feature type="binding site" evidence="6">
    <location>
        <position position="212"/>
    </location>
    <ligand>
        <name>Zn(2+)</name>
        <dbReference type="ChEBI" id="CHEBI:29105"/>
        <label>1</label>
    </ligand>
</feature>
<dbReference type="PROSITE" id="PS51188">
    <property type="entry name" value="ZF_CR"/>
    <property type="match status" value="1"/>
</dbReference>